<gene>
    <name evidence="2" type="ORF">FA743_10960</name>
</gene>
<accession>A0A4V5MWD9</accession>
<sequence length="90" mass="10121">MKTPAFPYHLTDDERKAVMNHAAHMFADEAMAATAASTGKSITEVRPQMADEAFMRGMTLVSLNWANERLKKLEDEVRAGRDRIAQLEAR</sequence>
<dbReference type="Proteomes" id="UP000309747">
    <property type="component" value="Unassembled WGS sequence"/>
</dbReference>
<reference evidence="2 3" key="1">
    <citation type="submission" date="2019-04" db="EMBL/GenBank/DDBJ databases">
        <authorList>
            <person name="Li J."/>
        </authorList>
    </citation>
    <scope>NUCLEOTIDE SEQUENCE [LARGE SCALE GENOMIC DNA]</scope>
    <source>
        <strain evidence="2 3">KCTC 42687</strain>
    </source>
</reference>
<dbReference type="RefSeq" id="WP_136886144.1">
    <property type="nucleotide sequence ID" value="NZ_SUNI01000009.1"/>
</dbReference>
<name>A0A4V5MWD9_9RHOB</name>
<organism evidence="2 3">
    <name type="scientific">Paracoccus gahaiensis</name>
    <dbReference type="NCBI Taxonomy" id="1706839"/>
    <lineage>
        <taxon>Bacteria</taxon>
        <taxon>Pseudomonadati</taxon>
        <taxon>Pseudomonadota</taxon>
        <taxon>Alphaproteobacteria</taxon>
        <taxon>Rhodobacterales</taxon>
        <taxon>Paracoccaceae</taxon>
        <taxon>Paracoccus</taxon>
    </lineage>
</organism>
<comment type="caution">
    <text evidence="2">The sequence shown here is derived from an EMBL/GenBank/DDBJ whole genome shotgun (WGS) entry which is preliminary data.</text>
</comment>
<evidence type="ECO:0000313" key="2">
    <source>
        <dbReference type="EMBL" id="TJZ91608.1"/>
    </source>
</evidence>
<proteinExistence type="predicted"/>
<evidence type="ECO:0000313" key="3">
    <source>
        <dbReference type="Proteomes" id="UP000309747"/>
    </source>
</evidence>
<evidence type="ECO:0000256" key="1">
    <source>
        <dbReference type="SAM" id="Coils"/>
    </source>
</evidence>
<feature type="coiled-coil region" evidence="1">
    <location>
        <begin position="63"/>
        <end position="90"/>
    </location>
</feature>
<protein>
    <submittedName>
        <fullName evidence="2">Uncharacterized protein</fullName>
    </submittedName>
</protein>
<dbReference type="AlphaFoldDB" id="A0A4V5MWD9"/>
<keyword evidence="1" id="KW-0175">Coiled coil</keyword>
<dbReference type="EMBL" id="SUNI01000009">
    <property type="protein sequence ID" value="TJZ91608.1"/>
    <property type="molecule type" value="Genomic_DNA"/>
</dbReference>
<keyword evidence="3" id="KW-1185">Reference proteome</keyword>